<accession>A0A183B635</accession>
<protein>
    <submittedName>
        <fullName evidence="3">DNA-directed RNA polymerase</fullName>
    </submittedName>
</protein>
<dbReference type="AlphaFoldDB" id="A0A183B635"/>
<dbReference type="Proteomes" id="UP000272942">
    <property type="component" value="Unassembled WGS sequence"/>
</dbReference>
<dbReference type="EMBL" id="UZAN01058205">
    <property type="protein sequence ID" value="VDP91943.1"/>
    <property type="molecule type" value="Genomic_DNA"/>
</dbReference>
<organism evidence="3">
    <name type="scientific">Echinostoma caproni</name>
    <dbReference type="NCBI Taxonomy" id="27848"/>
    <lineage>
        <taxon>Eukaryota</taxon>
        <taxon>Metazoa</taxon>
        <taxon>Spiralia</taxon>
        <taxon>Lophotrochozoa</taxon>
        <taxon>Platyhelminthes</taxon>
        <taxon>Trematoda</taxon>
        <taxon>Digenea</taxon>
        <taxon>Plagiorchiida</taxon>
        <taxon>Echinostomata</taxon>
        <taxon>Echinostomatoidea</taxon>
        <taxon>Echinostomatidae</taxon>
        <taxon>Echinostoma</taxon>
    </lineage>
</organism>
<name>A0A183B635_9TREM</name>
<reference evidence="1 2" key="2">
    <citation type="submission" date="2018-11" db="EMBL/GenBank/DDBJ databases">
        <authorList>
            <consortium name="Pathogen Informatics"/>
        </authorList>
    </citation>
    <scope>NUCLEOTIDE SEQUENCE [LARGE SCALE GENOMIC DNA]</scope>
    <source>
        <strain evidence="1 2">Egypt</strain>
    </source>
</reference>
<evidence type="ECO:0000313" key="3">
    <source>
        <dbReference type="WBParaSite" id="ECPE_0001471001-mRNA-1"/>
    </source>
</evidence>
<keyword evidence="2" id="KW-1185">Reference proteome</keyword>
<dbReference type="WBParaSite" id="ECPE_0001471001-mRNA-1">
    <property type="protein sequence ID" value="ECPE_0001471001-mRNA-1"/>
    <property type="gene ID" value="ECPE_0001471001"/>
</dbReference>
<evidence type="ECO:0000313" key="2">
    <source>
        <dbReference type="Proteomes" id="UP000272942"/>
    </source>
</evidence>
<reference evidence="3" key="1">
    <citation type="submission" date="2016-06" db="UniProtKB">
        <authorList>
            <consortium name="WormBaseParasite"/>
        </authorList>
    </citation>
    <scope>IDENTIFICATION</scope>
</reference>
<dbReference type="InterPro" id="IPR041938">
    <property type="entry name" value="Hist-Lys_N-MTase_N"/>
</dbReference>
<proteinExistence type="predicted"/>
<dbReference type="Gene3D" id="1.10.10.1700">
    <property type="entry name" value="Histone-lysine N-methyltransferase"/>
    <property type="match status" value="1"/>
</dbReference>
<sequence length="80" mass="9295">MTWRELAEADDLASSLTVDAMLGFVTHKMTEFFAICFCSTIDQALRYDRVCDMLLKIMLVQRFLPPKTGKLPKHNNEWIQ</sequence>
<dbReference type="OrthoDB" id="6627536at2759"/>
<evidence type="ECO:0000313" key="1">
    <source>
        <dbReference type="EMBL" id="VDP91943.1"/>
    </source>
</evidence>
<gene>
    <name evidence="1" type="ORF">ECPE_LOCUS14671</name>
</gene>